<dbReference type="Gene3D" id="1.20.120.10">
    <property type="entry name" value="Cytochrome c/b562"/>
    <property type="match status" value="1"/>
</dbReference>
<organism evidence="9 10">
    <name type="scientific">Flavimaricola marinus</name>
    <dbReference type="NCBI Taxonomy" id="1819565"/>
    <lineage>
        <taxon>Bacteria</taxon>
        <taxon>Pseudomonadati</taxon>
        <taxon>Pseudomonadota</taxon>
        <taxon>Alphaproteobacteria</taxon>
        <taxon>Rhodobacterales</taxon>
        <taxon>Paracoccaceae</taxon>
        <taxon>Flavimaricola</taxon>
    </lineage>
</organism>
<dbReference type="SUPFAM" id="SSF47175">
    <property type="entry name" value="Cytochromes"/>
    <property type="match status" value="1"/>
</dbReference>
<keyword evidence="8" id="KW-0732">Signal</keyword>
<dbReference type="PIRSF" id="PIRSF000027">
    <property type="entry name" value="Cytc_c_prime"/>
    <property type="match status" value="1"/>
</dbReference>
<evidence type="ECO:0000256" key="7">
    <source>
        <dbReference type="PIRSR" id="PIRSR000027-2"/>
    </source>
</evidence>
<keyword evidence="1" id="KW-0813">Transport</keyword>
<feature type="signal peptide" evidence="8">
    <location>
        <begin position="1"/>
        <end position="22"/>
    </location>
</feature>
<feature type="binding site" description="axial binding residue" evidence="6">
    <location>
        <position position="150"/>
    </location>
    <ligand>
        <name>heme c</name>
        <dbReference type="ChEBI" id="CHEBI:61717"/>
    </ligand>
    <ligandPart>
        <name>Fe</name>
        <dbReference type="ChEBI" id="CHEBI:18248"/>
    </ligandPart>
</feature>
<evidence type="ECO:0000256" key="3">
    <source>
        <dbReference type="ARBA" id="ARBA00022723"/>
    </source>
</evidence>
<sequence length="157" mass="16187">MKLNKTIALGVAGILSATVVFADSHVDRAIQGAINARQSHMQLYAFNLGILGGMAQEQIPYDADMAAMAAGNLATLSTVSQAAYWPPGSDSAAVEGSRALPVIWEDFAGIAAEGQKFGEAVAALNEVAGTDLDSMKAAFGPVGGSCGSCHRAYRQPE</sequence>
<keyword evidence="2 7" id="KW-0349">Heme</keyword>
<keyword evidence="10" id="KW-1185">Reference proteome</keyword>
<dbReference type="GO" id="GO:0009055">
    <property type="term" value="F:electron transfer activity"/>
    <property type="evidence" value="ECO:0007669"/>
    <property type="project" value="InterPro"/>
</dbReference>
<keyword evidence="4" id="KW-0249">Electron transport</keyword>
<evidence type="ECO:0000256" key="5">
    <source>
        <dbReference type="ARBA" id="ARBA00023004"/>
    </source>
</evidence>
<dbReference type="GO" id="GO:0022900">
    <property type="term" value="P:electron transport chain"/>
    <property type="evidence" value="ECO:0007669"/>
    <property type="project" value="InterPro"/>
</dbReference>
<comment type="PTM">
    <text evidence="7">Binds 1 heme group per subunit.</text>
</comment>
<feature type="binding site" description="covalent" evidence="7">
    <location>
        <position position="146"/>
    </location>
    <ligand>
        <name>heme c</name>
        <dbReference type="ChEBI" id="CHEBI:61717"/>
    </ligand>
</feature>
<dbReference type="AlphaFoldDB" id="A0A238LD81"/>
<dbReference type="RefSeq" id="WP_093991579.1">
    <property type="nucleotide sequence ID" value="NZ_FXZK01000002.1"/>
</dbReference>
<dbReference type="InterPro" id="IPR002321">
    <property type="entry name" value="Cyt_c_II"/>
</dbReference>
<dbReference type="InterPro" id="IPR010980">
    <property type="entry name" value="Cyt_c/b562"/>
</dbReference>
<keyword evidence="5 6" id="KW-0408">Iron</keyword>
<name>A0A238LD81_9RHOB</name>
<feature type="binding site" description="covalent" evidence="7">
    <location>
        <position position="149"/>
    </location>
    <ligand>
        <name>heme c</name>
        <dbReference type="ChEBI" id="CHEBI:61717"/>
    </ligand>
</feature>
<dbReference type="InterPro" id="IPR012127">
    <property type="entry name" value="Cyt_c_prime"/>
</dbReference>
<gene>
    <name evidence="9" type="primary">cycF</name>
    <name evidence="9" type="ORF">LOM8899_01509</name>
</gene>
<evidence type="ECO:0000256" key="1">
    <source>
        <dbReference type="ARBA" id="ARBA00022448"/>
    </source>
</evidence>
<reference evidence="9 10" key="1">
    <citation type="submission" date="2017-05" db="EMBL/GenBank/DDBJ databases">
        <authorList>
            <person name="Song R."/>
            <person name="Chenine A.L."/>
            <person name="Ruprecht R.M."/>
        </authorList>
    </citation>
    <scope>NUCLEOTIDE SEQUENCE [LARGE SCALE GENOMIC DNA]</scope>
    <source>
        <strain evidence="9 10">CECT 8899</strain>
    </source>
</reference>
<evidence type="ECO:0000313" key="9">
    <source>
        <dbReference type="EMBL" id="SMY07374.1"/>
    </source>
</evidence>
<dbReference type="GO" id="GO:0020037">
    <property type="term" value="F:heme binding"/>
    <property type="evidence" value="ECO:0007669"/>
    <property type="project" value="InterPro"/>
</dbReference>
<dbReference type="Proteomes" id="UP000201613">
    <property type="component" value="Unassembled WGS sequence"/>
</dbReference>
<dbReference type="GO" id="GO:0005506">
    <property type="term" value="F:iron ion binding"/>
    <property type="evidence" value="ECO:0007669"/>
    <property type="project" value="InterPro"/>
</dbReference>
<dbReference type="EMBL" id="FXZK01000002">
    <property type="protein sequence ID" value="SMY07374.1"/>
    <property type="molecule type" value="Genomic_DNA"/>
</dbReference>
<evidence type="ECO:0000256" key="2">
    <source>
        <dbReference type="ARBA" id="ARBA00022617"/>
    </source>
</evidence>
<dbReference type="GO" id="GO:0042597">
    <property type="term" value="C:periplasmic space"/>
    <property type="evidence" value="ECO:0007669"/>
    <property type="project" value="InterPro"/>
</dbReference>
<accession>A0A238LD81</accession>
<protein>
    <submittedName>
        <fullName evidence="9">Cytochrome c-554</fullName>
    </submittedName>
</protein>
<evidence type="ECO:0000256" key="8">
    <source>
        <dbReference type="SAM" id="SignalP"/>
    </source>
</evidence>
<feature type="chain" id="PRO_5013008943" evidence="8">
    <location>
        <begin position="23"/>
        <end position="157"/>
    </location>
</feature>
<evidence type="ECO:0000256" key="6">
    <source>
        <dbReference type="PIRSR" id="PIRSR000027-1"/>
    </source>
</evidence>
<dbReference type="Pfam" id="PF01322">
    <property type="entry name" value="Cytochrom_C_2"/>
    <property type="match status" value="1"/>
</dbReference>
<proteinExistence type="predicted"/>
<evidence type="ECO:0000313" key="10">
    <source>
        <dbReference type="Proteomes" id="UP000201613"/>
    </source>
</evidence>
<evidence type="ECO:0000256" key="4">
    <source>
        <dbReference type="ARBA" id="ARBA00022982"/>
    </source>
</evidence>
<dbReference type="PROSITE" id="PS51009">
    <property type="entry name" value="CYTCII"/>
    <property type="match status" value="1"/>
</dbReference>
<keyword evidence="3 6" id="KW-0479">Metal-binding</keyword>
<dbReference type="OrthoDB" id="7596534at2"/>